<accession>A9WFA1</accession>
<evidence type="ECO:0000256" key="1">
    <source>
        <dbReference type="ARBA" id="ARBA00004651"/>
    </source>
</evidence>
<keyword evidence="9" id="KW-1185">Reference proteome</keyword>
<feature type="transmembrane region" description="Helical" evidence="7">
    <location>
        <begin position="141"/>
        <end position="158"/>
    </location>
</feature>
<evidence type="ECO:0000313" key="9">
    <source>
        <dbReference type="Proteomes" id="UP000002008"/>
    </source>
</evidence>
<keyword evidence="5 7" id="KW-1133">Transmembrane helix</keyword>
<dbReference type="PANTHER" id="PTHR33452">
    <property type="entry name" value="OXIDOREDUCTASE CATD-RELATED"/>
    <property type="match status" value="1"/>
</dbReference>
<dbReference type="EMBL" id="CP000909">
    <property type="protein sequence ID" value="ABY36085.1"/>
    <property type="molecule type" value="Genomic_DNA"/>
</dbReference>
<dbReference type="PANTHER" id="PTHR33452:SF1">
    <property type="entry name" value="INNER MEMBRANE PROTEIN YPHA-RELATED"/>
    <property type="match status" value="1"/>
</dbReference>
<evidence type="ECO:0000256" key="3">
    <source>
        <dbReference type="ARBA" id="ARBA00022475"/>
    </source>
</evidence>
<dbReference type="STRING" id="324602.Caur_2886"/>
<proteinExistence type="inferred from homology"/>
<dbReference type="InParanoid" id="A9WFA1"/>
<keyword evidence="6 7" id="KW-0472">Membrane</keyword>
<dbReference type="RefSeq" id="WP_012258738.1">
    <property type="nucleotide sequence ID" value="NC_010175.1"/>
</dbReference>
<dbReference type="InterPro" id="IPR051907">
    <property type="entry name" value="DoxX-like_oxidoreductase"/>
</dbReference>
<evidence type="ECO:0000256" key="5">
    <source>
        <dbReference type="ARBA" id="ARBA00022989"/>
    </source>
</evidence>
<organism evidence="8 9">
    <name type="scientific">Chloroflexus aurantiacus (strain ATCC 29366 / DSM 635 / J-10-fl)</name>
    <dbReference type="NCBI Taxonomy" id="324602"/>
    <lineage>
        <taxon>Bacteria</taxon>
        <taxon>Bacillati</taxon>
        <taxon>Chloroflexota</taxon>
        <taxon>Chloroflexia</taxon>
        <taxon>Chloroflexales</taxon>
        <taxon>Chloroflexineae</taxon>
        <taxon>Chloroflexaceae</taxon>
        <taxon>Chloroflexus</taxon>
    </lineage>
</organism>
<name>A9WFA1_CHLAA</name>
<dbReference type="FunCoup" id="A9WFA1">
    <property type="interactions" value="48"/>
</dbReference>
<dbReference type="AlphaFoldDB" id="A9WFA1"/>
<comment type="similarity">
    <text evidence="2">Belongs to the DoxX family.</text>
</comment>
<keyword evidence="4 7" id="KW-0812">Transmembrane</keyword>
<evidence type="ECO:0000256" key="4">
    <source>
        <dbReference type="ARBA" id="ARBA00022692"/>
    </source>
</evidence>
<sequence>MTMDLGLLILQLVVGLLMMGHGAQKLFGWFGGHGLRATADWLAGMGIRAPRFWALMAGLAEFGGGLLFALGLFHPLGSLAIIAVMIAAIALVHWSHGLWISNGGSEYNIVLLVLAAVMGLWEPGAYTLDRALGIALPQPQTFWIGLILVLAGLAFALLRRQSRTTMAAASGAGQAAH</sequence>
<reference evidence="9" key="1">
    <citation type="journal article" date="2011" name="BMC Genomics">
        <title>Complete genome sequence of the filamentous anoxygenic phototrophic bacterium Chloroflexus aurantiacus.</title>
        <authorList>
            <person name="Tang K.H."/>
            <person name="Barry K."/>
            <person name="Chertkov O."/>
            <person name="Dalin E."/>
            <person name="Han C.S."/>
            <person name="Hauser L.J."/>
            <person name="Honchak B.M."/>
            <person name="Karbach L.E."/>
            <person name="Land M.L."/>
            <person name="Lapidus A."/>
            <person name="Larimer F.W."/>
            <person name="Mikhailova N."/>
            <person name="Pitluck S."/>
            <person name="Pierson B.K."/>
            <person name="Blankenship R.E."/>
        </authorList>
    </citation>
    <scope>NUCLEOTIDE SEQUENCE [LARGE SCALE GENOMIC DNA]</scope>
    <source>
        <strain evidence="9">ATCC 29366 / DSM 635 / J-10-fl</strain>
    </source>
</reference>
<dbReference type="KEGG" id="cau:Caur_2886"/>
<protein>
    <submittedName>
        <fullName evidence="8">DoxX family protein</fullName>
    </submittedName>
</protein>
<feature type="transmembrane region" description="Helical" evidence="7">
    <location>
        <begin position="66"/>
        <end position="92"/>
    </location>
</feature>
<dbReference type="HOGENOM" id="CLU_058421_3_0_0"/>
<evidence type="ECO:0000256" key="7">
    <source>
        <dbReference type="SAM" id="Phobius"/>
    </source>
</evidence>
<dbReference type="EnsemblBacteria" id="ABY36085">
    <property type="protein sequence ID" value="ABY36085"/>
    <property type="gene ID" value="Caur_2886"/>
</dbReference>
<evidence type="ECO:0000256" key="2">
    <source>
        <dbReference type="ARBA" id="ARBA00006679"/>
    </source>
</evidence>
<gene>
    <name evidence="8" type="ordered locus">Caur_2886</name>
</gene>
<keyword evidence="3" id="KW-1003">Cell membrane</keyword>
<dbReference type="GO" id="GO:0005886">
    <property type="term" value="C:plasma membrane"/>
    <property type="evidence" value="ECO:0000318"/>
    <property type="project" value="GO_Central"/>
</dbReference>
<comment type="subcellular location">
    <subcellularLocation>
        <location evidence="1">Cell membrane</location>
        <topology evidence="1">Multi-pass membrane protein</topology>
    </subcellularLocation>
</comment>
<dbReference type="PATRIC" id="fig|324602.8.peg.3250"/>
<evidence type="ECO:0000256" key="6">
    <source>
        <dbReference type="ARBA" id="ARBA00023136"/>
    </source>
</evidence>
<feature type="transmembrane region" description="Helical" evidence="7">
    <location>
        <begin position="104"/>
        <end position="121"/>
    </location>
</feature>
<dbReference type="InterPro" id="IPR032808">
    <property type="entry name" value="DoxX"/>
</dbReference>
<evidence type="ECO:0000313" key="8">
    <source>
        <dbReference type="EMBL" id="ABY36085.1"/>
    </source>
</evidence>
<dbReference type="eggNOG" id="COG2259">
    <property type="taxonomic scope" value="Bacteria"/>
</dbReference>
<dbReference type="Proteomes" id="UP000002008">
    <property type="component" value="Chromosome"/>
</dbReference>
<dbReference type="Pfam" id="PF07681">
    <property type="entry name" value="DoxX"/>
    <property type="match status" value="1"/>
</dbReference>